<feature type="compositionally biased region" description="Basic and acidic residues" evidence="1">
    <location>
        <begin position="294"/>
        <end position="311"/>
    </location>
</feature>
<organism evidence="2 3">
    <name type="scientific">Datura stramonium</name>
    <name type="common">Jimsonweed</name>
    <name type="synonym">Common thornapple</name>
    <dbReference type="NCBI Taxonomy" id="4076"/>
    <lineage>
        <taxon>Eukaryota</taxon>
        <taxon>Viridiplantae</taxon>
        <taxon>Streptophyta</taxon>
        <taxon>Embryophyta</taxon>
        <taxon>Tracheophyta</taxon>
        <taxon>Spermatophyta</taxon>
        <taxon>Magnoliopsida</taxon>
        <taxon>eudicotyledons</taxon>
        <taxon>Gunneridae</taxon>
        <taxon>Pentapetalae</taxon>
        <taxon>asterids</taxon>
        <taxon>lamiids</taxon>
        <taxon>Solanales</taxon>
        <taxon>Solanaceae</taxon>
        <taxon>Solanoideae</taxon>
        <taxon>Datureae</taxon>
        <taxon>Datura</taxon>
    </lineage>
</organism>
<dbReference type="Proteomes" id="UP000823775">
    <property type="component" value="Unassembled WGS sequence"/>
</dbReference>
<feature type="compositionally biased region" description="Polar residues" evidence="1">
    <location>
        <begin position="312"/>
        <end position="333"/>
    </location>
</feature>
<feature type="compositionally biased region" description="Basic and acidic residues" evidence="1">
    <location>
        <begin position="204"/>
        <end position="219"/>
    </location>
</feature>
<feature type="compositionally biased region" description="Basic and acidic residues" evidence="1">
    <location>
        <begin position="349"/>
        <end position="379"/>
    </location>
</feature>
<feature type="compositionally biased region" description="Basic and acidic residues" evidence="1">
    <location>
        <begin position="255"/>
        <end position="270"/>
    </location>
</feature>
<dbReference type="EMBL" id="JACEIK010000565">
    <property type="protein sequence ID" value="MCD7459159.1"/>
    <property type="molecule type" value="Genomic_DNA"/>
</dbReference>
<sequence length="427" mass="49043">MEPSGGVPPARLGQVSTPSLEAIQFKETNAGKLSYVNSITNPSSAIPNNGTQLKEKIFGRQTTHNGMPVVIFKAKDYYSIMEEEYGMQMFLQKWSPDFKPEEDLPLAPAWALLPDSVWVGLESDDSPLKGYTQKIEYEGIPKYCRHYWKLGHNVSNCRILEKNKQEEIVNMSLPNEDKKSSDVIVECEMTKEEEQLENVQNQQGEKHDEDKDEVPIKDNKRIKKNKKQQDKDPNAEEKIKKVLDISNNEVSIEWPPKKSSEHQETDKMEDGQIQMPERLKRLKMRSLPTQEQNNEVREGTNNVKNKERIDDSNINGNNSTINKITGKNNSSPEKSIGEEREDADQNDNENQKKLQEGLDTKDISNKKKCDKKQQQKTDNSDPNPPNSKESDFVQISEEDVSSTIRGRSRIRRHYKSKRNKNISPSKR</sequence>
<evidence type="ECO:0000256" key="1">
    <source>
        <dbReference type="SAM" id="MobiDB-lite"/>
    </source>
</evidence>
<comment type="caution">
    <text evidence="2">The sequence shown here is derived from an EMBL/GenBank/DDBJ whole genome shotgun (WGS) entry which is preliminary data.</text>
</comment>
<keyword evidence="3" id="KW-1185">Reference proteome</keyword>
<evidence type="ECO:0008006" key="4">
    <source>
        <dbReference type="Google" id="ProtNLM"/>
    </source>
</evidence>
<evidence type="ECO:0000313" key="2">
    <source>
        <dbReference type="EMBL" id="MCD7459159.1"/>
    </source>
</evidence>
<gene>
    <name evidence="2" type="ORF">HAX54_040228</name>
</gene>
<evidence type="ECO:0000313" key="3">
    <source>
        <dbReference type="Proteomes" id="UP000823775"/>
    </source>
</evidence>
<feature type="compositionally biased region" description="Basic residues" evidence="1">
    <location>
        <begin position="406"/>
        <end position="427"/>
    </location>
</feature>
<protein>
    <recommendedName>
        <fullName evidence="4">DUF4283 domain-containing protein</fullName>
    </recommendedName>
</protein>
<accession>A0ABS8SKX2</accession>
<reference evidence="2 3" key="1">
    <citation type="journal article" date="2021" name="BMC Genomics">
        <title>Datura genome reveals duplications of psychoactive alkaloid biosynthetic genes and high mutation rate following tissue culture.</title>
        <authorList>
            <person name="Rajewski A."/>
            <person name="Carter-House D."/>
            <person name="Stajich J."/>
            <person name="Litt A."/>
        </authorList>
    </citation>
    <scope>NUCLEOTIDE SEQUENCE [LARGE SCALE GENOMIC DNA]</scope>
    <source>
        <strain evidence="2">AR-01</strain>
    </source>
</reference>
<name>A0ABS8SKX2_DATST</name>
<proteinExistence type="predicted"/>
<feature type="compositionally biased region" description="Basic and acidic residues" evidence="1">
    <location>
        <begin position="227"/>
        <end position="243"/>
    </location>
</feature>
<feature type="region of interest" description="Disordered" evidence="1">
    <location>
        <begin position="193"/>
        <end position="427"/>
    </location>
</feature>